<dbReference type="Proteomes" id="UP000014585">
    <property type="component" value="Unassembled WGS sequence"/>
</dbReference>
<evidence type="ECO:0000313" key="1">
    <source>
        <dbReference type="EMBL" id="EPF20122.1"/>
    </source>
</evidence>
<dbReference type="STRING" id="566551.HMPREF0201_00722"/>
<dbReference type="EMBL" id="ATDT01000004">
    <property type="protein sequence ID" value="EPF20122.1"/>
    <property type="molecule type" value="Genomic_DNA"/>
</dbReference>
<name>S3JJ21_9ENTR</name>
<dbReference type="AlphaFoldDB" id="S3JJ21"/>
<protein>
    <submittedName>
        <fullName evidence="1">Uncharacterized protein</fullName>
    </submittedName>
</protein>
<comment type="caution">
    <text evidence="1">The sequence shown here is derived from an EMBL/GenBank/DDBJ whole genome shotgun (WGS) entry which is preliminary data.</text>
</comment>
<evidence type="ECO:0000313" key="2">
    <source>
        <dbReference type="Proteomes" id="UP000014585"/>
    </source>
</evidence>
<dbReference type="PATRIC" id="fig|566551.4.peg.660"/>
<organism evidence="1 2">
    <name type="scientific">Cedecea davisae DSM 4568</name>
    <dbReference type="NCBI Taxonomy" id="566551"/>
    <lineage>
        <taxon>Bacteria</taxon>
        <taxon>Pseudomonadati</taxon>
        <taxon>Pseudomonadota</taxon>
        <taxon>Gammaproteobacteria</taxon>
        <taxon>Enterobacterales</taxon>
        <taxon>Enterobacteriaceae</taxon>
        <taxon>Cedecea</taxon>
    </lineage>
</organism>
<gene>
    <name evidence="1" type="ORF">HMPREF0201_00722</name>
</gene>
<sequence>MNDLKVPQKEKNGGRRMFNINDLTPPDEIMSAQTILYLFCLLEEYEFLTYENTLTSNLSRVCHSDQYTLKNLEELGVEGVKKKSIERHMATYQFSACRKRIKYWGKMGLKELPEGRIALYEQASKRRNELTHLSTPTPASRFEAVNYYLVCRNLVRDIAISFADESINELDIEWDIWSELEHDVQNDSLVHDLAKVINNNQIHS</sequence>
<proteinExistence type="predicted"/>
<dbReference type="HOGENOM" id="CLU_095682_0_0_6"/>
<reference evidence="1 2" key="1">
    <citation type="submission" date="2013-04" db="EMBL/GenBank/DDBJ databases">
        <authorList>
            <person name="Weinstock G."/>
            <person name="Sodergren E."/>
            <person name="Lobos E.A."/>
            <person name="Fulton L."/>
            <person name="Fulton R."/>
            <person name="Courtney L."/>
            <person name="Fronick C."/>
            <person name="O'Laughlin M."/>
            <person name="Godfrey J."/>
            <person name="Wilson R.M."/>
            <person name="Miner T."/>
            <person name="Farmer C."/>
            <person name="Delehaunty K."/>
            <person name="Cordes M."/>
            <person name="Minx P."/>
            <person name="Tomlinson C."/>
            <person name="Chen J."/>
            <person name="Wollam A."/>
            <person name="Pepin K.H."/>
            <person name="Palsikar V.B."/>
            <person name="Zhang X."/>
            <person name="Suruliraj S."/>
            <person name="Perna N.T."/>
            <person name="Plunkett G."/>
            <person name="Warren W."/>
            <person name="Mitreva M."/>
            <person name="Mardis E.R."/>
            <person name="Wilson R.K."/>
        </authorList>
    </citation>
    <scope>NUCLEOTIDE SEQUENCE [LARGE SCALE GENOMIC DNA]</scope>
    <source>
        <strain evidence="1 2">DSM 4568</strain>
    </source>
</reference>
<accession>S3JJ21</accession>